<keyword evidence="2 7" id="KW-0808">Transferase</keyword>
<reference evidence="7 8" key="1">
    <citation type="submission" date="2019-10" db="EMBL/GenBank/DDBJ databases">
        <authorList>
            <person name="Dong K."/>
        </authorList>
    </citation>
    <scope>NUCLEOTIDE SEQUENCE [LARGE SCALE GENOMIC DNA]</scope>
    <source>
        <strain evidence="7 8">DSM 28960</strain>
    </source>
</reference>
<evidence type="ECO:0000259" key="5">
    <source>
        <dbReference type="Pfam" id="PF01154"/>
    </source>
</evidence>
<feature type="domain" description="Hydroxymethylglutaryl-coenzyme A synthase C-terminal" evidence="6">
    <location>
        <begin position="268"/>
        <end position="367"/>
    </location>
</feature>
<evidence type="ECO:0000313" key="7">
    <source>
        <dbReference type="EMBL" id="MQW39259.1"/>
    </source>
</evidence>
<feature type="active site" description="Proton donor/acceptor" evidence="3">
    <location>
        <position position="84"/>
    </location>
</feature>
<feature type="binding site" evidence="4">
    <location>
        <position position="34"/>
    </location>
    <ligand>
        <name>(3S)-3-hydroxy-3-methylglutaryl-CoA</name>
        <dbReference type="ChEBI" id="CHEBI:43074"/>
    </ligand>
</feature>
<proteinExistence type="inferred from homology"/>
<dbReference type="PANTHER" id="PTHR43323:SF2">
    <property type="entry name" value="HYDROXYMETHYLGLUTARYL-COA SYNTHASE"/>
    <property type="match status" value="1"/>
</dbReference>
<evidence type="ECO:0000313" key="8">
    <source>
        <dbReference type="Proteomes" id="UP000439550"/>
    </source>
</evidence>
<feature type="binding site" evidence="4">
    <location>
        <position position="148"/>
    </location>
    <ligand>
        <name>substrate</name>
    </ligand>
</feature>
<keyword evidence="7" id="KW-0012">Acyltransferase</keyword>
<dbReference type="Proteomes" id="UP000439550">
    <property type="component" value="Unassembled WGS sequence"/>
</dbReference>
<dbReference type="EC" id="2.3.3.10" evidence="7"/>
<dbReference type="GO" id="GO:0006084">
    <property type="term" value="P:acetyl-CoA metabolic process"/>
    <property type="evidence" value="ECO:0007669"/>
    <property type="project" value="InterPro"/>
</dbReference>
<name>A0A7X1Z8J6_9LACT</name>
<dbReference type="InterPro" id="IPR011554">
    <property type="entry name" value="HMG_CoA_synthase_prok"/>
</dbReference>
<dbReference type="RefSeq" id="WP_153495933.1">
    <property type="nucleotide sequence ID" value="NZ_CAXYUY010000002.1"/>
</dbReference>
<dbReference type="PANTHER" id="PTHR43323">
    <property type="entry name" value="3-HYDROXY-3-METHYLGLUTARYL COENZYME A SYNTHASE"/>
    <property type="match status" value="1"/>
</dbReference>
<gene>
    <name evidence="7" type="ORF">GHI93_04810</name>
</gene>
<feature type="domain" description="Hydroxymethylglutaryl-coenzyme A synthase C-terminal" evidence="6">
    <location>
        <begin position="184"/>
        <end position="249"/>
    </location>
</feature>
<dbReference type="EMBL" id="WITJ01000005">
    <property type="protein sequence ID" value="MQW39259.1"/>
    <property type="molecule type" value="Genomic_DNA"/>
</dbReference>
<organism evidence="7 8">
    <name type="scientific">Lactococcus hircilactis</name>
    <dbReference type="NCBI Taxonomy" id="1494462"/>
    <lineage>
        <taxon>Bacteria</taxon>
        <taxon>Bacillati</taxon>
        <taxon>Bacillota</taxon>
        <taxon>Bacilli</taxon>
        <taxon>Lactobacillales</taxon>
        <taxon>Streptococcaceae</taxon>
        <taxon>Lactococcus</taxon>
    </lineage>
</organism>
<evidence type="ECO:0000256" key="2">
    <source>
        <dbReference type="ARBA" id="ARBA00022679"/>
    </source>
</evidence>
<dbReference type="AlphaFoldDB" id="A0A7X1Z8J6"/>
<feature type="active site" description="Proton donor/acceptor" evidence="3">
    <location>
        <position position="238"/>
    </location>
</feature>
<dbReference type="InterPro" id="IPR013746">
    <property type="entry name" value="HMG_CoA_synt_C_dom"/>
</dbReference>
<accession>A0A7X1Z8J6</accession>
<dbReference type="OrthoDB" id="9769523at2"/>
<feature type="domain" description="Hydroxymethylglutaryl-coenzyme A synthase N-terminal" evidence="5">
    <location>
        <begin position="7"/>
        <end position="170"/>
    </location>
</feature>
<dbReference type="InterPro" id="IPR016039">
    <property type="entry name" value="Thiolase-like"/>
</dbReference>
<evidence type="ECO:0000256" key="1">
    <source>
        <dbReference type="ARBA" id="ARBA00007061"/>
    </source>
</evidence>
<sequence>MENNELKVGIDKLSFFVPHYYVDMSDLARARHVDKAKFHIGIGQDEMAVSPVTQDIVTFAASAANQILDEQDKALVDLVIVATESSIDESKASAVIVHGLLGIQPFARSIEMKEACYAATAGIASAVDYVRLHPERKALVIASDLAKYGLNSGGEPTQGAGAVAMLISSNPKILFVNDDALTLTQDVYDFWRPTGQTYPSVDGQFSNAVYIESFSRVWDEYAKRTASQFSDFAALAFHTPYTKMGKKALLPKLENETESVKTRLLTQFERAITYNRRIGNLYTGSLYLSLISLLENSETLKAGDKIGLFSYGSGAVAEFYSVELVSGFDQHLKKNEHELLLHQREKLSIRAYEKMFEEKIDLNHNETFSDETPYAISEIKANHRLYRQK</sequence>
<dbReference type="SUPFAM" id="SSF53901">
    <property type="entry name" value="Thiolase-like"/>
    <property type="match status" value="2"/>
</dbReference>
<protein>
    <submittedName>
        <fullName evidence="7">Hydroxymethylglutaryl-CoA synthase</fullName>
        <ecNumber evidence="7">2.3.3.10</ecNumber>
    </submittedName>
</protein>
<feature type="binding site" evidence="4">
    <location>
        <position position="153"/>
    </location>
    <ligand>
        <name>substrate</name>
    </ligand>
</feature>
<evidence type="ECO:0000256" key="3">
    <source>
        <dbReference type="PIRSR" id="PIRSR611554-1"/>
    </source>
</evidence>
<feature type="active site" description="Acyl-thioester intermediate" evidence="3">
    <location>
        <position position="116"/>
    </location>
</feature>
<feature type="binding site" evidence="4">
    <location>
        <position position="247"/>
    </location>
    <ligand>
        <name>(3S)-3-hydroxy-3-methylglutaryl-CoA</name>
        <dbReference type="ChEBI" id="CHEBI:43074"/>
    </ligand>
</feature>
<evidence type="ECO:0000256" key="4">
    <source>
        <dbReference type="PIRSR" id="PIRSR611554-2"/>
    </source>
</evidence>
<comment type="similarity">
    <text evidence="1">Belongs to the thiolase-like superfamily. HMG-CoA synthase family.</text>
</comment>
<dbReference type="InterPro" id="IPR013528">
    <property type="entry name" value="HMG_CoA_synth_N"/>
</dbReference>
<comment type="caution">
    <text evidence="7">The sequence shown here is derived from an EMBL/GenBank/DDBJ whole genome shotgun (WGS) entry which is preliminary data.</text>
</comment>
<dbReference type="CDD" id="cd00827">
    <property type="entry name" value="init_cond_enzymes"/>
    <property type="match status" value="1"/>
</dbReference>
<dbReference type="GO" id="GO:0004421">
    <property type="term" value="F:hydroxymethylglutaryl-CoA synthase activity"/>
    <property type="evidence" value="ECO:0007669"/>
    <property type="project" value="UniProtKB-EC"/>
</dbReference>
<dbReference type="NCBIfam" id="TIGR01835">
    <property type="entry name" value="HMG-CoA-S_prok"/>
    <property type="match status" value="1"/>
</dbReference>
<dbReference type="Gene3D" id="3.40.47.10">
    <property type="match status" value="2"/>
</dbReference>
<feature type="binding site" evidence="4">
    <location>
        <position position="280"/>
    </location>
    <ligand>
        <name>(3S)-3-hydroxy-3-methylglutaryl-CoA</name>
        <dbReference type="ChEBI" id="CHEBI:43074"/>
    </ligand>
</feature>
<evidence type="ECO:0000259" key="6">
    <source>
        <dbReference type="Pfam" id="PF08540"/>
    </source>
</evidence>
<dbReference type="Pfam" id="PF01154">
    <property type="entry name" value="HMG_CoA_synt_N"/>
    <property type="match status" value="1"/>
</dbReference>
<keyword evidence="8" id="KW-1185">Reference proteome</keyword>
<dbReference type="Pfam" id="PF08540">
    <property type="entry name" value="HMG_CoA_synt_C"/>
    <property type="match status" value="2"/>
</dbReference>